<gene>
    <name evidence="1" type="ORF">GCM10025790_20050</name>
</gene>
<comment type="caution">
    <text evidence="1">The sequence shown here is derived from an EMBL/GenBank/DDBJ whole genome shotgun (WGS) entry which is preliminary data.</text>
</comment>
<evidence type="ECO:0000313" key="1">
    <source>
        <dbReference type="EMBL" id="GAA4923009.1"/>
    </source>
</evidence>
<sequence>MSFQSLPDIPDIPYPTINPPKDVTGLLKSPWVPVSSSNCWVAMVEKNLLYIKLNIELEEGKFDSLVLQLPSDVCPSTTQKIGGHTVGMNVTLEVSPSGDCTLSPEIAHQQLLIEGFIVRGSAQ</sequence>
<organism evidence="1 2">
    <name type="scientific">Nesterenkonia rhizosphaerae</name>
    <dbReference type="NCBI Taxonomy" id="1348272"/>
    <lineage>
        <taxon>Bacteria</taxon>
        <taxon>Bacillati</taxon>
        <taxon>Actinomycetota</taxon>
        <taxon>Actinomycetes</taxon>
        <taxon>Micrococcales</taxon>
        <taxon>Micrococcaceae</taxon>
        <taxon>Nesterenkonia</taxon>
    </lineage>
</organism>
<dbReference type="RefSeq" id="WP_345477873.1">
    <property type="nucleotide sequence ID" value="NZ_BAABLW010000007.1"/>
</dbReference>
<dbReference type="EMBL" id="BAABLW010000007">
    <property type="protein sequence ID" value="GAA4923009.1"/>
    <property type="molecule type" value="Genomic_DNA"/>
</dbReference>
<evidence type="ECO:0000313" key="2">
    <source>
        <dbReference type="Proteomes" id="UP001500368"/>
    </source>
</evidence>
<dbReference type="Proteomes" id="UP001500368">
    <property type="component" value="Unassembled WGS sequence"/>
</dbReference>
<protein>
    <submittedName>
        <fullName evidence="1">Uncharacterized protein</fullName>
    </submittedName>
</protein>
<name>A0ABP9FZ02_9MICC</name>
<reference evidence="2" key="1">
    <citation type="journal article" date="2019" name="Int. J. Syst. Evol. Microbiol.">
        <title>The Global Catalogue of Microorganisms (GCM) 10K type strain sequencing project: providing services to taxonomists for standard genome sequencing and annotation.</title>
        <authorList>
            <consortium name="The Broad Institute Genomics Platform"/>
            <consortium name="The Broad Institute Genome Sequencing Center for Infectious Disease"/>
            <person name="Wu L."/>
            <person name="Ma J."/>
        </authorList>
    </citation>
    <scope>NUCLEOTIDE SEQUENCE [LARGE SCALE GENOMIC DNA]</scope>
    <source>
        <strain evidence="2">JCM 19129</strain>
    </source>
</reference>
<accession>A0ABP9FZ02</accession>
<keyword evidence="2" id="KW-1185">Reference proteome</keyword>
<proteinExistence type="predicted"/>